<evidence type="ECO:0000256" key="1">
    <source>
        <dbReference type="ARBA" id="ARBA00022801"/>
    </source>
</evidence>
<dbReference type="KEGG" id="cak:Caul_0304"/>
<dbReference type="CDD" id="cd02650">
    <property type="entry name" value="nuc_hydro_CaPnhB"/>
    <property type="match status" value="1"/>
</dbReference>
<keyword evidence="2" id="KW-0326">Glycosidase</keyword>
<feature type="domain" description="Inosine/uridine-preferring nucleoside hydrolase" evidence="3">
    <location>
        <begin position="9"/>
        <end position="283"/>
    </location>
</feature>
<dbReference type="InterPro" id="IPR001910">
    <property type="entry name" value="Inosine/uridine_hydrolase_dom"/>
</dbReference>
<dbReference type="AlphaFoldDB" id="B0T4E1"/>
<dbReference type="eggNOG" id="COG1957">
    <property type="taxonomic scope" value="Bacteria"/>
</dbReference>
<name>B0T4E1_CAUSK</name>
<keyword evidence="1 4" id="KW-0378">Hydrolase</keyword>
<dbReference type="Pfam" id="PF01156">
    <property type="entry name" value="IU_nuc_hydro"/>
    <property type="match status" value="1"/>
</dbReference>
<proteinExistence type="predicted"/>
<dbReference type="GO" id="GO:0008477">
    <property type="term" value="F:purine nucleosidase activity"/>
    <property type="evidence" value="ECO:0007669"/>
    <property type="project" value="TreeGrafter"/>
</dbReference>
<gene>
    <name evidence="4" type="ordered locus">Caul_0304</name>
</gene>
<dbReference type="HOGENOM" id="CLU_036838_2_1_5"/>
<dbReference type="Gene3D" id="3.90.245.10">
    <property type="entry name" value="Ribonucleoside hydrolase-like"/>
    <property type="match status" value="1"/>
</dbReference>
<dbReference type="SUPFAM" id="SSF53590">
    <property type="entry name" value="Nucleoside hydrolase"/>
    <property type="match status" value="1"/>
</dbReference>
<sequence>MSPTSPKLVILDTDPGVDDALALLYLRASPGLRLLAMTTVFGNADIEVTTRNALYLRDRFLPGARVYKGAAAPLRRPRLAPPVHVHGDNGLGDIALTDLRRSEPDAGAAHDRIVELVRAHPGQVTLLAIGPLTNLAKALRGAPDIAGLVAQVVVMGGAFGDGGRGGNITPFAEANIHNDPDAAAEVLAAPWPVTLIGLDVTTQCVLSNAQADDLATRGGDPGRFAWAVSRGYAAAYGRFEGLDGCCLHDVAAVAFVLHPDLFKTCRGAIEVALDGERLGQTAWTKLGPRHGVTLEANADDIVQSFMNALIAPPARVSHP</sequence>
<dbReference type="PANTHER" id="PTHR12304">
    <property type="entry name" value="INOSINE-URIDINE PREFERRING NUCLEOSIDE HYDROLASE"/>
    <property type="match status" value="1"/>
</dbReference>
<dbReference type="GO" id="GO:0006152">
    <property type="term" value="P:purine nucleoside catabolic process"/>
    <property type="evidence" value="ECO:0007669"/>
    <property type="project" value="TreeGrafter"/>
</dbReference>
<dbReference type="PANTHER" id="PTHR12304:SF4">
    <property type="entry name" value="URIDINE NUCLEOSIDASE"/>
    <property type="match status" value="1"/>
</dbReference>
<reference evidence="4" key="1">
    <citation type="submission" date="2008-01" db="EMBL/GenBank/DDBJ databases">
        <title>Complete sequence of chromosome of Caulobacter sp. K31.</title>
        <authorList>
            <consortium name="US DOE Joint Genome Institute"/>
            <person name="Copeland A."/>
            <person name="Lucas S."/>
            <person name="Lapidus A."/>
            <person name="Barry K."/>
            <person name="Glavina del Rio T."/>
            <person name="Dalin E."/>
            <person name="Tice H."/>
            <person name="Pitluck S."/>
            <person name="Bruce D."/>
            <person name="Goodwin L."/>
            <person name="Thompson L.S."/>
            <person name="Brettin T."/>
            <person name="Detter J.C."/>
            <person name="Han C."/>
            <person name="Schmutz J."/>
            <person name="Larimer F."/>
            <person name="Land M."/>
            <person name="Hauser L."/>
            <person name="Kyrpides N."/>
            <person name="Kim E."/>
            <person name="Stephens C."/>
            <person name="Richardson P."/>
        </authorList>
    </citation>
    <scope>NUCLEOTIDE SEQUENCE [LARGE SCALE GENOMIC DNA]</scope>
    <source>
        <strain evidence="4">K31</strain>
    </source>
</reference>
<evidence type="ECO:0000259" key="3">
    <source>
        <dbReference type="Pfam" id="PF01156"/>
    </source>
</evidence>
<dbReference type="STRING" id="366602.Caul_0304"/>
<accession>B0T4E1</accession>
<dbReference type="EMBL" id="CP000927">
    <property type="protein sequence ID" value="ABZ69441.1"/>
    <property type="molecule type" value="Genomic_DNA"/>
</dbReference>
<organism evidence="4">
    <name type="scientific">Caulobacter sp. (strain K31)</name>
    <dbReference type="NCBI Taxonomy" id="366602"/>
    <lineage>
        <taxon>Bacteria</taxon>
        <taxon>Pseudomonadati</taxon>
        <taxon>Pseudomonadota</taxon>
        <taxon>Alphaproteobacteria</taxon>
        <taxon>Caulobacterales</taxon>
        <taxon>Caulobacteraceae</taxon>
        <taxon>Caulobacter</taxon>
    </lineage>
</organism>
<protein>
    <submittedName>
        <fullName evidence="4">Inosine/uridine-preferring nucleoside hydrolase</fullName>
    </submittedName>
</protein>
<dbReference type="OrthoDB" id="9797882at2"/>
<evidence type="ECO:0000256" key="2">
    <source>
        <dbReference type="ARBA" id="ARBA00023295"/>
    </source>
</evidence>
<dbReference type="InterPro" id="IPR023186">
    <property type="entry name" value="IUNH"/>
</dbReference>
<evidence type="ECO:0000313" key="4">
    <source>
        <dbReference type="EMBL" id="ABZ69441.1"/>
    </source>
</evidence>
<dbReference type="GO" id="GO:0005829">
    <property type="term" value="C:cytosol"/>
    <property type="evidence" value="ECO:0007669"/>
    <property type="project" value="TreeGrafter"/>
</dbReference>
<dbReference type="InterPro" id="IPR036452">
    <property type="entry name" value="Ribo_hydro-like"/>
</dbReference>